<keyword evidence="6 7" id="KW-0788">Thiol protease</keyword>
<keyword evidence="3 7" id="KW-0645">Protease</keyword>
<feature type="compositionally biased region" description="Low complexity" evidence="9">
    <location>
        <begin position="212"/>
        <end position="224"/>
    </location>
</feature>
<proteinExistence type="inferred from homology"/>
<dbReference type="Pfam" id="PF01088">
    <property type="entry name" value="Peptidase_C12"/>
    <property type="match status" value="1"/>
</dbReference>
<feature type="active site" description="Nucleophile" evidence="7">
    <location>
        <position position="100"/>
    </location>
</feature>
<sequence length="346" mass="38028">MASAAGDETNTDGGWCTIESDPGVFTAMIGELGVRGVQVDELVDLSEEGFVAANFAGPIYGLIFLFKYDEQLAAPIAEPLSASELPPGLSFSRQIIRNACATQAVLAVLLNARQRGLHLGRLLAEYAEFAEALDAETRGELLANAREICAVHNSFTPHRGILLEEDPALRDLLPHEDAFHYVSYVPFAGHVYELDGLQTGPSCLGAYPNTPSSSESLEQNTSSTRVENDTGPDMSWVRIALDGVRRRIARGTGHELRFSVLVVHRDSREELRTRAASGDQMAAARLLEEESKHHQWQRENTLRRMDLMPLGIRLLTLLADHGRFHGLLESAEQTRRLQLPDPGKAP</sequence>
<feature type="site" description="Important for enzyme activity" evidence="7">
    <location>
        <position position="195"/>
    </location>
</feature>
<dbReference type="GO" id="GO:0004843">
    <property type="term" value="F:cysteine-type deubiquitinase activity"/>
    <property type="evidence" value="ECO:0007669"/>
    <property type="project" value="UniProtKB-UniRule"/>
</dbReference>
<gene>
    <name evidence="11" type="ORF">F1559_004763</name>
</gene>
<evidence type="ECO:0000256" key="7">
    <source>
        <dbReference type="PROSITE-ProRule" id="PRU01393"/>
    </source>
</evidence>
<evidence type="ECO:0000256" key="3">
    <source>
        <dbReference type="ARBA" id="ARBA00022670"/>
    </source>
</evidence>
<evidence type="ECO:0000256" key="5">
    <source>
        <dbReference type="ARBA" id="ARBA00022801"/>
    </source>
</evidence>
<dbReference type="InterPro" id="IPR036959">
    <property type="entry name" value="Peptidase_C12_UCH_sf"/>
</dbReference>
<dbReference type="GO" id="GO:0006511">
    <property type="term" value="P:ubiquitin-dependent protein catabolic process"/>
    <property type="evidence" value="ECO:0007669"/>
    <property type="project" value="UniProtKB-UniRule"/>
</dbReference>
<dbReference type="OrthoDB" id="1924260at2759"/>
<dbReference type="InterPro" id="IPR038765">
    <property type="entry name" value="Papain-like_cys_pep_sf"/>
</dbReference>
<dbReference type="EC" id="3.4.19.12" evidence="8"/>
<evidence type="ECO:0000313" key="11">
    <source>
        <dbReference type="EMBL" id="KAF6004292.1"/>
    </source>
</evidence>
<dbReference type="AlphaFoldDB" id="A0A7J7IMG0"/>
<feature type="region of interest" description="Disordered" evidence="9">
    <location>
        <begin position="205"/>
        <end position="229"/>
    </location>
</feature>
<dbReference type="PROSITE" id="PS52048">
    <property type="entry name" value="UCH_DOMAIN"/>
    <property type="match status" value="1"/>
</dbReference>
<dbReference type="Gene3D" id="3.40.532.10">
    <property type="entry name" value="Peptidase C12, ubiquitin carboxyl-terminal hydrolase"/>
    <property type="match status" value="1"/>
</dbReference>
<accession>A0A7J7IMG0</accession>
<dbReference type="PANTHER" id="PTHR10589:SF16">
    <property type="entry name" value="UBIQUITIN CARBOXYL-TERMINAL HYDROLASE ISOZYME L5"/>
    <property type="match status" value="1"/>
</dbReference>
<dbReference type="PRINTS" id="PR00707">
    <property type="entry name" value="UBCTHYDRLASE"/>
</dbReference>
<reference evidence="11 12" key="1">
    <citation type="journal article" date="2020" name="J. Phycol.">
        <title>Comparative genome analysis reveals Cyanidiococcus gen. nov., a new extremophilic red algal genus sister to Cyanidioschyzon (Cyanidioschyzonaceae, Rhodophyta).</title>
        <authorList>
            <person name="Liu S.-L."/>
            <person name="Chiang Y.-R."/>
            <person name="Yoon H.S."/>
            <person name="Fu H.-Y."/>
        </authorList>
    </citation>
    <scope>NUCLEOTIDE SEQUENCE [LARGE SCALE GENOMIC DNA]</scope>
    <source>
        <strain evidence="11 12">THAL066</strain>
    </source>
</reference>
<dbReference type="Proteomes" id="UP000530660">
    <property type="component" value="Unassembled WGS sequence"/>
</dbReference>
<evidence type="ECO:0000256" key="6">
    <source>
        <dbReference type="ARBA" id="ARBA00022807"/>
    </source>
</evidence>
<evidence type="ECO:0000259" key="10">
    <source>
        <dbReference type="PROSITE" id="PS52048"/>
    </source>
</evidence>
<dbReference type="GO" id="GO:0005737">
    <property type="term" value="C:cytoplasm"/>
    <property type="evidence" value="ECO:0007669"/>
    <property type="project" value="TreeGrafter"/>
</dbReference>
<feature type="domain" description="UCH catalytic" evidence="10">
    <location>
        <begin position="14"/>
        <end position="265"/>
    </location>
</feature>
<protein>
    <recommendedName>
        <fullName evidence="8">Ubiquitin carboxyl-terminal hydrolase</fullName>
        <ecNumber evidence="8">3.4.19.12</ecNumber>
    </recommendedName>
</protein>
<dbReference type="EMBL" id="VWRR01000004">
    <property type="protein sequence ID" value="KAF6004292.1"/>
    <property type="molecule type" value="Genomic_DNA"/>
</dbReference>
<evidence type="ECO:0000256" key="1">
    <source>
        <dbReference type="ARBA" id="ARBA00000707"/>
    </source>
</evidence>
<name>A0A7J7IMG0_9RHOD</name>
<comment type="catalytic activity">
    <reaction evidence="1 7 8">
        <text>Thiol-dependent hydrolysis of ester, thioester, amide, peptide and isopeptide bonds formed by the C-terminal Gly of ubiquitin (a 76-residue protein attached to proteins as an intracellular targeting signal).</text>
        <dbReference type="EC" id="3.4.19.12"/>
    </reaction>
</comment>
<evidence type="ECO:0000313" key="12">
    <source>
        <dbReference type="Proteomes" id="UP000530660"/>
    </source>
</evidence>
<evidence type="ECO:0000256" key="4">
    <source>
        <dbReference type="ARBA" id="ARBA00022786"/>
    </source>
</evidence>
<keyword evidence="5 7" id="KW-0378">Hydrolase</keyword>
<comment type="caution">
    <text evidence="11">The sequence shown here is derived from an EMBL/GenBank/DDBJ whole genome shotgun (WGS) entry which is preliminary data.</text>
</comment>
<keyword evidence="4 7" id="KW-0833">Ubl conjugation pathway</keyword>
<dbReference type="SUPFAM" id="SSF54001">
    <property type="entry name" value="Cysteine proteinases"/>
    <property type="match status" value="1"/>
</dbReference>
<feature type="active site" description="Proton donor" evidence="7">
    <location>
        <position position="180"/>
    </location>
</feature>
<dbReference type="InterPro" id="IPR001578">
    <property type="entry name" value="Peptidase_C12_UCH"/>
</dbReference>
<evidence type="ECO:0000256" key="8">
    <source>
        <dbReference type="RuleBase" id="RU361215"/>
    </source>
</evidence>
<evidence type="ECO:0000256" key="2">
    <source>
        <dbReference type="ARBA" id="ARBA00009326"/>
    </source>
</evidence>
<dbReference type="GO" id="GO:0016579">
    <property type="term" value="P:protein deubiquitination"/>
    <property type="evidence" value="ECO:0007669"/>
    <property type="project" value="TreeGrafter"/>
</dbReference>
<dbReference type="PANTHER" id="PTHR10589">
    <property type="entry name" value="UBIQUITIN CARBOXYL-TERMINAL HYDROLASE"/>
    <property type="match status" value="1"/>
</dbReference>
<organism evidence="11 12">
    <name type="scientific">Cyanidiococcus yangmingshanensis</name>
    <dbReference type="NCBI Taxonomy" id="2690220"/>
    <lineage>
        <taxon>Eukaryota</taxon>
        <taxon>Rhodophyta</taxon>
        <taxon>Bangiophyceae</taxon>
        <taxon>Cyanidiales</taxon>
        <taxon>Cyanidiaceae</taxon>
        <taxon>Cyanidiococcus</taxon>
    </lineage>
</organism>
<feature type="site" description="Transition state stabilizer" evidence="7">
    <location>
        <position position="94"/>
    </location>
</feature>
<evidence type="ECO:0000256" key="9">
    <source>
        <dbReference type="SAM" id="MobiDB-lite"/>
    </source>
</evidence>
<keyword evidence="12" id="KW-1185">Reference proteome</keyword>
<comment type="similarity">
    <text evidence="2 7 8">Belongs to the peptidase C12 family.</text>
</comment>